<sequence length="85" mass="9749">MSLEAGFVVSCDQEDYNDCIFDFIDCKLTPEFEHQCKNEGMGNTTGRIIFVAIDIDNMTVEVQVLEDWEEAPIWKHTFKLVVSAK</sequence>
<keyword evidence="2" id="KW-1185">Reference proteome</keyword>
<proteinExistence type="predicted"/>
<evidence type="ECO:0000313" key="1">
    <source>
        <dbReference type="EMBL" id="QCW23822.1"/>
    </source>
</evidence>
<name>A0A4Y5P1J5_9CAUD</name>
<protein>
    <submittedName>
        <fullName evidence="1">Uncharacterized protein</fullName>
    </submittedName>
</protein>
<evidence type="ECO:0000313" key="2">
    <source>
        <dbReference type="Proteomes" id="UP000308921"/>
    </source>
</evidence>
<dbReference type="EMBL" id="MK770119">
    <property type="protein sequence ID" value="QCW23822.1"/>
    <property type="molecule type" value="Genomic_DNA"/>
</dbReference>
<organism evidence="1 2">
    <name type="scientific">Pantoea phage vB_PagS_AAS21</name>
    <dbReference type="NCBI Taxonomy" id="2575261"/>
    <lineage>
        <taxon>Viruses</taxon>
        <taxon>Duplodnaviria</taxon>
        <taxon>Heunggongvirae</taxon>
        <taxon>Uroviricota</taxon>
        <taxon>Caudoviricetes</taxon>
        <taxon>Demerecviridae</taxon>
        <taxon>Keyvirus</taxon>
        <taxon>Keyvirus AAS21</taxon>
    </lineage>
</organism>
<dbReference type="Proteomes" id="UP000308921">
    <property type="component" value="Segment"/>
</dbReference>
<gene>
    <name evidence="1" type="ORF">AAS21_gp084</name>
</gene>
<accession>A0A4Y5P1J5</accession>
<reference evidence="1 2" key="1">
    <citation type="submission" date="2019-04" db="EMBL/GenBank/DDBJ databases">
        <title>Complete genome sequence of Pantoea bacteriophage vB_PagS_AAS21.</title>
        <authorList>
            <person name="Truncaite L."/>
            <person name="Simoliuniene M."/>
            <person name="Zajanckauskaite A."/>
            <person name="Meskys R."/>
            <person name="Simoliunas E."/>
        </authorList>
    </citation>
    <scope>NUCLEOTIDE SEQUENCE [LARGE SCALE GENOMIC DNA]</scope>
</reference>